<evidence type="ECO:0000256" key="4">
    <source>
        <dbReference type="ARBA" id="ARBA00022630"/>
    </source>
</evidence>
<dbReference type="InParanoid" id="A0A1Y2DVL3"/>
<evidence type="ECO:0000256" key="3">
    <source>
        <dbReference type="ARBA" id="ARBA00007992"/>
    </source>
</evidence>
<keyword evidence="6" id="KW-0560">Oxidoreductase</keyword>
<comment type="cofactor">
    <cofactor evidence="1">
        <name>FAD</name>
        <dbReference type="ChEBI" id="CHEBI:57692"/>
    </cofactor>
</comment>
<dbReference type="Proteomes" id="UP000193689">
    <property type="component" value="Unassembled WGS sequence"/>
</dbReference>
<dbReference type="PANTHER" id="PTHR47356:SF2">
    <property type="entry name" value="FAD-BINDING DOMAIN-CONTAINING PROTEIN-RELATED"/>
    <property type="match status" value="1"/>
</dbReference>
<evidence type="ECO:0000256" key="2">
    <source>
        <dbReference type="ARBA" id="ARBA00005179"/>
    </source>
</evidence>
<evidence type="ECO:0000256" key="1">
    <source>
        <dbReference type="ARBA" id="ARBA00001974"/>
    </source>
</evidence>
<dbReference type="AlphaFoldDB" id="A0A1Y2DVL3"/>
<dbReference type="Gene3D" id="3.50.50.60">
    <property type="entry name" value="FAD/NAD(P)-binding domain"/>
    <property type="match status" value="1"/>
</dbReference>
<feature type="domain" description="FAD-binding" evidence="7">
    <location>
        <begin position="284"/>
        <end position="341"/>
    </location>
</feature>
<keyword evidence="4" id="KW-0285">Flavoprotein</keyword>
<feature type="domain" description="FAD-binding" evidence="7">
    <location>
        <begin position="9"/>
        <end position="175"/>
    </location>
</feature>
<evidence type="ECO:0000313" key="8">
    <source>
        <dbReference type="EMBL" id="ORY63297.1"/>
    </source>
</evidence>
<evidence type="ECO:0000256" key="6">
    <source>
        <dbReference type="ARBA" id="ARBA00023002"/>
    </source>
</evidence>
<dbReference type="GO" id="GO:0071949">
    <property type="term" value="F:FAD binding"/>
    <property type="evidence" value="ECO:0007669"/>
    <property type="project" value="InterPro"/>
</dbReference>
<sequence>MSTPPANFRVIIVGGGPIGLTAAHMLSKAGIDFILLERRGTVTPQDGTSLAIAPQTLRVLDQLDLLEPVRWIDHAIRKKNIVTHKGVLYNTTYPPIWAEEDHGRPYFMVHRPEFLETLYNHLSDADKGWIFTHKNVVDIESNPDGVIVKCDDGTEVDGHIVIGADGVHSRVRKEMRNLALLKNPRATVNDEQPLEASYRCLYATTDLMPGMVPGESWGAHGSGASTQVFVGRDRTWFFVYEQLDWPTRDWKKYSAKEEEEFVAKYGKLAMTERYRLKDLYAVKRNSTLVNLEEGTMKVFSFERLAIVGDAVNKQTPNVGNGYNSGVQDLVVLTTGLRKLLDSREVGEIATENVQEVLQEYQALRERDAKDICGKSGQATRMQAWNTWGLWLFERYIMPWGNMDRRVFSKMAGDIIRKGRVLPFLEEKDLRHGKVPWVHFPTVGPTKVETSSVS</sequence>
<dbReference type="PRINTS" id="PR00420">
    <property type="entry name" value="RNGMNOXGNASE"/>
</dbReference>
<dbReference type="PANTHER" id="PTHR47356">
    <property type="entry name" value="FAD-DEPENDENT MONOOXYGENASE ASQG-RELATED"/>
    <property type="match status" value="1"/>
</dbReference>
<dbReference type="RefSeq" id="XP_040714954.1">
    <property type="nucleotide sequence ID" value="XM_040860456.1"/>
</dbReference>
<dbReference type="GO" id="GO:0004497">
    <property type="term" value="F:monooxygenase activity"/>
    <property type="evidence" value="ECO:0007669"/>
    <property type="project" value="InterPro"/>
</dbReference>
<dbReference type="InterPro" id="IPR002938">
    <property type="entry name" value="FAD-bd"/>
</dbReference>
<protein>
    <recommendedName>
        <fullName evidence="7">FAD-binding domain-containing protein</fullName>
    </recommendedName>
</protein>
<accession>A0A1Y2DVL3</accession>
<keyword evidence="5" id="KW-0274">FAD</keyword>
<comment type="caution">
    <text evidence="8">The sequence shown here is derived from an EMBL/GenBank/DDBJ whole genome shotgun (WGS) entry which is preliminary data.</text>
</comment>
<dbReference type="Pfam" id="PF01494">
    <property type="entry name" value="FAD_binding_3"/>
    <property type="match status" value="2"/>
</dbReference>
<keyword evidence="9" id="KW-1185">Reference proteome</keyword>
<evidence type="ECO:0000313" key="9">
    <source>
        <dbReference type="Proteomes" id="UP000193689"/>
    </source>
</evidence>
<dbReference type="EMBL" id="MCFJ01000008">
    <property type="protein sequence ID" value="ORY63297.1"/>
    <property type="molecule type" value="Genomic_DNA"/>
</dbReference>
<dbReference type="STRING" id="1141098.A0A1Y2DVL3"/>
<organism evidence="8 9">
    <name type="scientific">Pseudomassariella vexata</name>
    <dbReference type="NCBI Taxonomy" id="1141098"/>
    <lineage>
        <taxon>Eukaryota</taxon>
        <taxon>Fungi</taxon>
        <taxon>Dikarya</taxon>
        <taxon>Ascomycota</taxon>
        <taxon>Pezizomycotina</taxon>
        <taxon>Sordariomycetes</taxon>
        <taxon>Xylariomycetidae</taxon>
        <taxon>Amphisphaeriales</taxon>
        <taxon>Pseudomassariaceae</taxon>
        <taxon>Pseudomassariella</taxon>
    </lineage>
</organism>
<dbReference type="GeneID" id="63776668"/>
<dbReference type="SUPFAM" id="SSF51905">
    <property type="entry name" value="FAD/NAD(P)-binding domain"/>
    <property type="match status" value="1"/>
</dbReference>
<dbReference type="OrthoDB" id="2431938at2759"/>
<evidence type="ECO:0000259" key="7">
    <source>
        <dbReference type="Pfam" id="PF01494"/>
    </source>
</evidence>
<comment type="similarity">
    <text evidence="3">Belongs to the paxM FAD-dependent monooxygenase family.</text>
</comment>
<gene>
    <name evidence="8" type="ORF">BCR38DRAFT_436448</name>
</gene>
<reference evidence="8 9" key="1">
    <citation type="submission" date="2016-07" db="EMBL/GenBank/DDBJ databases">
        <title>Pervasive Adenine N6-methylation of Active Genes in Fungi.</title>
        <authorList>
            <consortium name="DOE Joint Genome Institute"/>
            <person name="Mondo S.J."/>
            <person name="Dannebaum R.O."/>
            <person name="Kuo R.C."/>
            <person name="Labutti K."/>
            <person name="Haridas S."/>
            <person name="Kuo A."/>
            <person name="Salamov A."/>
            <person name="Ahrendt S.R."/>
            <person name="Lipzen A."/>
            <person name="Sullivan W."/>
            <person name="Andreopoulos W.B."/>
            <person name="Clum A."/>
            <person name="Lindquist E."/>
            <person name="Daum C."/>
            <person name="Ramamoorthy G.K."/>
            <person name="Gryganskyi A."/>
            <person name="Culley D."/>
            <person name="Magnuson J.K."/>
            <person name="James T.Y."/>
            <person name="O'Malley M.A."/>
            <person name="Stajich J.E."/>
            <person name="Spatafora J.W."/>
            <person name="Visel A."/>
            <person name="Grigoriev I.V."/>
        </authorList>
    </citation>
    <scope>NUCLEOTIDE SEQUENCE [LARGE SCALE GENOMIC DNA]</scope>
    <source>
        <strain evidence="8 9">CBS 129021</strain>
    </source>
</reference>
<dbReference type="InterPro" id="IPR050562">
    <property type="entry name" value="FAD_mOase_fung"/>
</dbReference>
<evidence type="ECO:0000256" key="5">
    <source>
        <dbReference type="ARBA" id="ARBA00022827"/>
    </source>
</evidence>
<name>A0A1Y2DVL3_9PEZI</name>
<dbReference type="InterPro" id="IPR036188">
    <property type="entry name" value="FAD/NAD-bd_sf"/>
</dbReference>
<comment type="pathway">
    <text evidence="2">Secondary metabolite biosynthesis.</text>
</comment>
<proteinExistence type="inferred from homology"/>